<feature type="transmembrane region" description="Helical" evidence="6">
    <location>
        <begin position="33"/>
        <end position="55"/>
    </location>
</feature>
<feature type="transmembrane region" description="Helical" evidence="6">
    <location>
        <begin position="168"/>
        <end position="189"/>
    </location>
</feature>
<feature type="transmembrane region" description="Helical" evidence="6">
    <location>
        <begin position="196"/>
        <end position="216"/>
    </location>
</feature>
<evidence type="ECO:0000256" key="2">
    <source>
        <dbReference type="ARBA" id="ARBA00022448"/>
    </source>
</evidence>
<dbReference type="AlphaFoldDB" id="A0A1U9KRL8"/>
<dbReference type="Gene3D" id="1.20.1740.10">
    <property type="entry name" value="Amino acid/polyamine transporter I"/>
    <property type="match status" value="1"/>
</dbReference>
<feature type="transmembrane region" description="Helical" evidence="6">
    <location>
        <begin position="61"/>
        <end position="85"/>
    </location>
</feature>
<dbReference type="PANTHER" id="PTHR43243">
    <property type="entry name" value="INNER MEMBRANE TRANSPORTER YGJI-RELATED"/>
    <property type="match status" value="1"/>
</dbReference>
<gene>
    <name evidence="7" type="ORF">A0U93_11580</name>
</gene>
<feature type="transmembrane region" description="Helical" evidence="6">
    <location>
        <begin position="106"/>
        <end position="132"/>
    </location>
</feature>
<dbReference type="PANTHER" id="PTHR43243:SF4">
    <property type="entry name" value="CATIONIC AMINO ACID TRANSPORTER 4"/>
    <property type="match status" value="1"/>
</dbReference>
<evidence type="ECO:0000256" key="5">
    <source>
        <dbReference type="ARBA" id="ARBA00023136"/>
    </source>
</evidence>
<dbReference type="InterPro" id="IPR002293">
    <property type="entry name" value="AA/rel_permease1"/>
</dbReference>
<feature type="transmembrane region" description="Helical" evidence="6">
    <location>
        <begin position="468"/>
        <end position="485"/>
    </location>
</feature>
<accession>A0A1U9KRL8</accession>
<feature type="transmembrane region" description="Helical" evidence="6">
    <location>
        <begin position="393"/>
        <end position="412"/>
    </location>
</feature>
<dbReference type="GO" id="GO:0015171">
    <property type="term" value="F:amino acid transmembrane transporter activity"/>
    <property type="evidence" value="ECO:0007669"/>
    <property type="project" value="TreeGrafter"/>
</dbReference>
<feature type="transmembrane region" description="Helical" evidence="6">
    <location>
        <begin position="311"/>
        <end position="335"/>
    </location>
</feature>
<dbReference type="STRING" id="320497.A0U93_11580"/>
<dbReference type="KEGG" id="nch:A0U93_11580"/>
<dbReference type="PIRSF" id="PIRSF006060">
    <property type="entry name" value="AA_transporter"/>
    <property type="match status" value="1"/>
</dbReference>
<feature type="transmembrane region" description="Helical" evidence="6">
    <location>
        <begin position="236"/>
        <end position="258"/>
    </location>
</feature>
<evidence type="ECO:0000256" key="4">
    <source>
        <dbReference type="ARBA" id="ARBA00022989"/>
    </source>
</evidence>
<dbReference type="Pfam" id="PF13520">
    <property type="entry name" value="AA_permease_2"/>
    <property type="match status" value="1"/>
</dbReference>
<evidence type="ECO:0000313" key="7">
    <source>
        <dbReference type="EMBL" id="AQS88468.1"/>
    </source>
</evidence>
<feature type="transmembrane region" description="Helical" evidence="6">
    <location>
        <begin position="369"/>
        <end position="387"/>
    </location>
</feature>
<keyword evidence="2" id="KW-0813">Transport</keyword>
<evidence type="ECO:0000256" key="6">
    <source>
        <dbReference type="SAM" id="Phobius"/>
    </source>
</evidence>
<proteinExistence type="predicted"/>
<reference evidence="7 8" key="1">
    <citation type="submission" date="2016-03" db="EMBL/GenBank/DDBJ databases">
        <title>Acetic acid bacteria sequencing.</title>
        <authorList>
            <person name="Brandt J."/>
            <person name="Jakob F."/>
            <person name="Vogel R.F."/>
        </authorList>
    </citation>
    <scope>NUCLEOTIDE SEQUENCE [LARGE SCALE GENOMIC DNA]</scope>
    <source>
        <strain evidence="7 8">NBRC 101099</strain>
    </source>
</reference>
<sequence length="497" mass="51272">MVAWDFGAMSLPVGSGVRASGNALHRTLGARDLVLLGIGCVVGAGIYILPGVAAADYAGPAVTIAFLLAGAGCLLTGLCYAELAAAMPEAGAAYLYAARAFGPRPALWVGWMLMLEYWLAGATVATGFIAYLQSLLRDMGMSMPQFLVTATIAPAHGAASSTGPRADIAAVLALGLAGFALMFGARVTAHANTALVAVKIGVLALFLVVGFSHVHPRLWHPFLPPSDGPFHYGPSGLVRATSIVFFAYLGFDAVANGAAEARRPGRDVPFGLIMTLLVSTALYIAVALVVTGIVPYRQLDVPDPVARVMSAIGYCGLSSLIKVGALAGLGSVMLVNTYGHSRICLSMARAGVLPGWMARVDKTSGAPRAGIAATAFAAGVVAALFPISILADVVSLGTMAAFAGVALSAMRLRVSEPDLPRRFRIPLGGVARWGLWFGIVPVAAFAVCCTMIGVVVTDLTLQAATGHPAPLIFLGAYIVAGAILIERMMRSGRRLTP</sequence>
<comment type="subcellular location">
    <subcellularLocation>
        <location evidence="1">Membrane</location>
        <topology evidence="1">Multi-pass membrane protein</topology>
    </subcellularLocation>
</comment>
<keyword evidence="8" id="KW-1185">Reference proteome</keyword>
<organism evidence="7 8">
    <name type="scientific">Neoasaia chiangmaiensis</name>
    <dbReference type="NCBI Taxonomy" id="320497"/>
    <lineage>
        <taxon>Bacteria</taxon>
        <taxon>Pseudomonadati</taxon>
        <taxon>Pseudomonadota</taxon>
        <taxon>Alphaproteobacteria</taxon>
        <taxon>Acetobacterales</taxon>
        <taxon>Acetobacteraceae</taxon>
        <taxon>Neoasaia</taxon>
    </lineage>
</organism>
<dbReference type="Proteomes" id="UP000188604">
    <property type="component" value="Chromosome"/>
</dbReference>
<name>A0A1U9KRL8_9PROT</name>
<evidence type="ECO:0000256" key="1">
    <source>
        <dbReference type="ARBA" id="ARBA00004141"/>
    </source>
</evidence>
<dbReference type="OrthoDB" id="7065842at2"/>
<evidence type="ECO:0008006" key="9">
    <source>
        <dbReference type="Google" id="ProtNLM"/>
    </source>
</evidence>
<protein>
    <recommendedName>
        <fullName evidence="9">Amino acid permease</fullName>
    </recommendedName>
</protein>
<evidence type="ECO:0000313" key="8">
    <source>
        <dbReference type="Proteomes" id="UP000188604"/>
    </source>
</evidence>
<feature type="transmembrane region" description="Helical" evidence="6">
    <location>
        <begin position="433"/>
        <end position="456"/>
    </location>
</feature>
<feature type="transmembrane region" description="Helical" evidence="6">
    <location>
        <begin position="270"/>
        <end position="291"/>
    </location>
</feature>
<keyword evidence="3 6" id="KW-0812">Transmembrane</keyword>
<keyword evidence="5 6" id="KW-0472">Membrane</keyword>
<dbReference type="EMBL" id="CP014691">
    <property type="protein sequence ID" value="AQS88468.1"/>
    <property type="molecule type" value="Genomic_DNA"/>
</dbReference>
<dbReference type="GO" id="GO:0016020">
    <property type="term" value="C:membrane"/>
    <property type="evidence" value="ECO:0007669"/>
    <property type="project" value="UniProtKB-SubCell"/>
</dbReference>
<keyword evidence="4 6" id="KW-1133">Transmembrane helix</keyword>
<evidence type="ECO:0000256" key="3">
    <source>
        <dbReference type="ARBA" id="ARBA00022692"/>
    </source>
</evidence>